<evidence type="ECO:0000313" key="7">
    <source>
        <dbReference type="EMBL" id="RMA79448.1"/>
    </source>
</evidence>
<dbReference type="InterPro" id="IPR027417">
    <property type="entry name" value="P-loop_NTPase"/>
</dbReference>
<dbReference type="HAMAP" id="MF_00636">
    <property type="entry name" value="RapZ_like"/>
    <property type="match status" value="1"/>
</dbReference>
<evidence type="ECO:0000259" key="5">
    <source>
        <dbReference type="Pfam" id="PF03668"/>
    </source>
</evidence>
<protein>
    <submittedName>
        <fullName evidence="7">UPF0042 nucleotide-binding protein</fullName>
    </submittedName>
</protein>
<dbReference type="Proteomes" id="UP000267187">
    <property type="component" value="Unassembled WGS sequence"/>
</dbReference>
<sequence>MTAPTQLVIVTGRSGSGKSQVLNTLEDNGFYTVDNLPASLIPDLVDKVNQNNDVFRGIAVGIDARNSRTEIARFGAIVELLKELGIQVRIVFLDANTEVLMTRFSETRRRHPLSGDSQALRESLQEELTLLDQLSSLADLRVDTSTTTVHELRALVKDKIASDQHESRLNLTLQSFGFKHGVPNDSDFVFDVRCLPNPHWDEKLRAFTGRDIQVVNFLKDEPMVKAMLEDISHLAERWIPEYEGENRAYFTISIGCTGGKHRSVYLAEALARRLLAQHPNLVVRHRERHRWPATPK</sequence>
<keyword evidence="8" id="KW-1185">Reference proteome</keyword>
<dbReference type="AlphaFoldDB" id="A0A3M0A9E6"/>
<feature type="domain" description="RapZ C-terminal" evidence="6">
    <location>
        <begin position="170"/>
        <end position="287"/>
    </location>
</feature>
<evidence type="ECO:0000256" key="1">
    <source>
        <dbReference type="ARBA" id="ARBA00022741"/>
    </source>
</evidence>
<name>A0A3M0A9E6_9GAMM</name>
<evidence type="ECO:0000256" key="4">
    <source>
        <dbReference type="HAMAP-Rule" id="MF_00636"/>
    </source>
</evidence>
<keyword evidence="2 4" id="KW-0067">ATP-binding</keyword>
<evidence type="ECO:0000256" key="2">
    <source>
        <dbReference type="ARBA" id="ARBA00022840"/>
    </source>
</evidence>
<comment type="caution">
    <text evidence="7">The sequence shown here is derived from an EMBL/GenBank/DDBJ whole genome shotgun (WGS) entry which is preliminary data.</text>
</comment>
<evidence type="ECO:0000256" key="3">
    <source>
        <dbReference type="ARBA" id="ARBA00023134"/>
    </source>
</evidence>
<evidence type="ECO:0000313" key="8">
    <source>
        <dbReference type="Proteomes" id="UP000267187"/>
    </source>
</evidence>
<dbReference type="Gene3D" id="3.40.50.300">
    <property type="entry name" value="P-loop containing nucleotide triphosphate hydrolases"/>
    <property type="match status" value="1"/>
</dbReference>
<dbReference type="PANTHER" id="PTHR30448">
    <property type="entry name" value="RNASE ADAPTER PROTEIN RAPZ"/>
    <property type="match status" value="1"/>
</dbReference>
<keyword evidence="3 4" id="KW-0342">GTP-binding</keyword>
<dbReference type="RefSeq" id="WP_121877204.1">
    <property type="nucleotide sequence ID" value="NZ_REFJ01000004.1"/>
</dbReference>
<gene>
    <name evidence="7" type="ORF">DFR27_1889</name>
</gene>
<evidence type="ECO:0000259" key="6">
    <source>
        <dbReference type="Pfam" id="PF22740"/>
    </source>
</evidence>
<organism evidence="7 8">
    <name type="scientific">Umboniibacter marinipuniceus</name>
    <dbReference type="NCBI Taxonomy" id="569599"/>
    <lineage>
        <taxon>Bacteria</taxon>
        <taxon>Pseudomonadati</taxon>
        <taxon>Pseudomonadota</taxon>
        <taxon>Gammaproteobacteria</taxon>
        <taxon>Cellvibrionales</taxon>
        <taxon>Cellvibrionaceae</taxon>
        <taxon>Umboniibacter</taxon>
    </lineage>
</organism>
<dbReference type="SUPFAM" id="SSF52540">
    <property type="entry name" value="P-loop containing nucleoside triphosphate hydrolases"/>
    <property type="match status" value="1"/>
</dbReference>
<dbReference type="PIRSF" id="PIRSF005052">
    <property type="entry name" value="P-loopkin"/>
    <property type="match status" value="1"/>
</dbReference>
<reference evidence="7 8" key="1">
    <citation type="submission" date="2018-10" db="EMBL/GenBank/DDBJ databases">
        <title>Genomic Encyclopedia of Type Strains, Phase IV (KMG-IV): sequencing the most valuable type-strain genomes for metagenomic binning, comparative biology and taxonomic classification.</title>
        <authorList>
            <person name="Goeker M."/>
        </authorList>
    </citation>
    <scope>NUCLEOTIDE SEQUENCE [LARGE SCALE GENOMIC DNA]</scope>
    <source>
        <strain evidence="7 8">DSM 25080</strain>
    </source>
</reference>
<feature type="binding site" evidence="4">
    <location>
        <begin position="12"/>
        <end position="19"/>
    </location>
    <ligand>
        <name>ATP</name>
        <dbReference type="ChEBI" id="CHEBI:30616"/>
    </ligand>
</feature>
<feature type="domain" description="RapZ-like N-terminal" evidence="5">
    <location>
        <begin position="6"/>
        <end position="163"/>
    </location>
</feature>
<dbReference type="GO" id="GO:0005524">
    <property type="term" value="F:ATP binding"/>
    <property type="evidence" value="ECO:0007669"/>
    <property type="project" value="UniProtKB-UniRule"/>
</dbReference>
<dbReference type="PANTHER" id="PTHR30448:SF0">
    <property type="entry name" value="RNASE ADAPTER PROTEIN RAPZ"/>
    <property type="match status" value="1"/>
</dbReference>
<dbReference type="Pfam" id="PF03668">
    <property type="entry name" value="RapZ-like_N"/>
    <property type="match status" value="1"/>
</dbReference>
<dbReference type="InterPro" id="IPR053930">
    <property type="entry name" value="RapZ-like_N"/>
</dbReference>
<keyword evidence="1 4" id="KW-0547">Nucleotide-binding</keyword>
<feature type="binding site" evidence="4">
    <location>
        <begin position="63"/>
        <end position="66"/>
    </location>
    <ligand>
        <name>GTP</name>
        <dbReference type="ChEBI" id="CHEBI:37565"/>
    </ligand>
</feature>
<dbReference type="Pfam" id="PF22740">
    <property type="entry name" value="PapZ_C"/>
    <property type="match status" value="1"/>
</dbReference>
<proteinExistence type="inferred from homology"/>
<dbReference type="NCBIfam" id="NF003828">
    <property type="entry name" value="PRK05416.1"/>
    <property type="match status" value="1"/>
</dbReference>
<dbReference type="InterPro" id="IPR005337">
    <property type="entry name" value="RapZ-like"/>
</dbReference>
<dbReference type="EMBL" id="REFJ01000004">
    <property type="protein sequence ID" value="RMA79448.1"/>
    <property type="molecule type" value="Genomic_DNA"/>
</dbReference>
<dbReference type="InterPro" id="IPR053931">
    <property type="entry name" value="RapZ_C"/>
</dbReference>
<accession>A0A3M0A9E6</accession>
<dbReference type="GO" id="GO:0005525">
    <property type="term" value="F:GTP binding"/>
    <property type="evidence" value="ECO:0007669"/>
    <property type="project" value="UniProtKB-UniRule"/>
</dbReference>
<dbReference type="OrthoDB" id="9784461at2"/>